<evidence type="ECO:0000256" key="2">
    <source>
        <dbReference type="ARBA" id="ARBA00022475"/>
    </source>
</evidence>
<comment type="subcellular location">
    <subcellularLocation>
        <location evidence="1">Cell membrane</location>
        <topology evidence="1">Multi-pass membrane protein</topology>
    </subcellularLocation>
</comment>
<feature type="transmembrane region" description="Helical" evidence="6">
    <location>
        <begin position="138"/>
        <end position="157"/>
    </location>
</feature>
<proteinExistence type="predicted"/>
<dbReference type="AlphaFoldDB" id="A0A9D1ICA0"/>
<evidence type="ECO:0000256" key="3">
    <source>
        <dbReference type="ARBA" id="ARBA00022692"/>
    </source>
</evidence>
<feature type="transmembrane region" description="Helical" evidence="6">
    <location>
        <begin position="59"/>
        <end position="77"/>
    </location>
</feature>
<gene>
    <name evidence="7" type="ORF">IAB02_07300</name>
</gene>
<dbReference type="PANTHER" id="PTHR47089">
    <property type="entry name" value="ABC TRANSPORTER, PERMEASE PROTEIN"/>
    <property type="match status" value="1"/>
</dbReference>
<keyword evidence="3 6" id="KW-0812">Transmembrane</keyword>
<dbReference type="CDD" id="cd06580">
    <property type="entry name" value="TM_PBP1_transp_TpRbsC_like"/>
    <property type="match status" value="1"/>
</dbReference>
<feature type="transmembrane region" description="Helical" evidence="6">
    <location>
        <begin position="333"/>
        <end position="352"/>
    </location>
</feature>
<evidence type="ECO:0000313" key="8">
    <source>
        <dbReference type="Proteomes" id="UP000824072"/>
    </source>
</evidence>
<dbReference type="Proteomes" id="UP000824072">
    <property type="component" value="Unassembled WGS sequence"/>
</dbReference>
<feature type="transmembrane region" description="Helical" evidence="6">
    <location>
        <begin position="12"/>
        <end position="33"/>
    </location>
</feature>
<reference evidence="7" key="2">
    <citation type="journal article" date="2021" name="PeerJ">
        <title>Extensive microbial diversity within the chicken gut microbiome revealed by metagenomics and culture.</title>
        <authorList>
            <person name="Gilroy R."/>
            <person name="Ravi A."/>
            <person name="Getino M."/>
            <person name="Pursley I."/>
            <person name="Horton D.L."/>
            <person name="Alikhan N.F."/>
            <person name="Baker D."/>
            <person name="Gharbi K."/>
            <person name="Hall N."/>
            <person name="Watson M."/>
            <person name="Adriaenssens E.M."/>
            <person name="Foster-Nyarko E."/>
            <person name="Jarju S."/>
            <person name="Secka A."/>
            <person name="Antonio M."/>
            <person name="Oren A."/>
            <person name="Chaudhuri R.R."/>
            <person name="La Ragione R."/>
            <person name="Hildebrand F."/>
            <person name="Pallen M.J."/>
        </authorList>
    </citation>
    <scope>NUCLEOTIDE SEQUENCE</scope>
    <source>
        <strain evidence="7">ChiHcec3-11533</strain>
    </source>
</reference>
<keyword evidence="5 6" id="KW-0472">Membrane</keyword>
<feature type="transmembrane region" description="Helical" evidence="6">
    <location>
        <begin position="291"/>
        <end position="312"/>
    </location>
</feature>
<organism evidence="7 8">
    <name type="scientific">Candidatus Pullichristensenella excrementigallinarum</name>
    <dbReference type="NCBI Taxonomy" id="2840907"/>
    <lineage>
        <taxon>Bacteria</taxon>
        <taxon>Bacillati</taxon>
        <taxon>Bacillota</taxon>
        <taxon>Clostridia</taxon>
        <taxon>Candidatus Pullichristensenella</taxon>
    </lineage>
</organism>
<feature type="transmembrane region" description="Helical" evidence="6">
    <location>
        <begin position="202"/>
        <end position="221"/>
    </location>
</feature>
<feature type="transmembrane region" description="Helical" evidence="6">
    <location>
        <begin position="251"/>
        <end position="271"/>
    </location>
</feature>
<dbReference type="Pfam" id="PF02653">
    <property type="entry name" value="BPD_transp_2"/>
    <property type="match status" value="1"/>
</dbReference>
<feature type="transmembrane region" description="Helical" evidence="6">
    <location>
        <begin position="107"/>
        <end position="126"/>
    </location>
</feature>
<name>A0A9D1ICA0_9FIRM</name>
<evidence type="ECO:0000256" key="6">
    <source>
        <dbReference type="SAM" id="Phobius"/>
    </source>
</evidence>
<evidence type="ECO:0000256" key="4">
    <source>
        <dbReference type="ARBA" id="ARBA00022989"/>
    </source>
</evidence>
<protein>
    <submittedName>
        <fullName evidence="7">ABC transporter permease</fullName>
    </submittedName>
</protein>
<accession>A0A9D1ICA0</accession>
<keyword evidence="4 6" id="KW-1133">Transmembrane helix</keyword>
<keyword evidence="2" id="KW-1003">Cell membrane</keyword>
<dbReference type="InterPro" id="IPR001851">
    <property type="entry name" value="ABC_transp_permease"/>
</dbReference>
<evidence type="ECO:0000313" key="7">
    <source>
        <dbReference type="EMBL" id="HIU34353.1"/>
    </source>
</evidence>
<dbReference type="PANTHER" id="PTHR47089:SF1">
    <property type="entry name" value="GUANOSINE ABC TRANSPORTER PERMEASE PROTEIN NUPP"/>
    <property type="match status" value="1"/>
</dbReference>
<evidence type="ECO:0000256" key="1">
    <source>
        <dbReference type="ARBA" id="ARBA00004651"/>
    </source>
</evidence>
<dbReference type="GO" id="GO:0022857">
    <property type="term" value="F:transmembrane transporter activity"/>
    <property type="evidence" value="ECO:0007669"/>
    <property type="project" value="InterPro"/>
</dbReference>
<dbReference type="GO" id="GO:0005886">
    <property type="term" value="C:plasma membrane"/>
    <property type="evidence" value="ECO:0007669"/>
    <property type="project" value="UniProtKB-SubCell"/>
</dbReference>
<evidence type="ECO:0000256" key="5">
    <source>
        <dbReference type="ARBA" id="ARBA00023136"/>
    </source>
</evidence>
<sequence length="380" mass="40956">MKFLKKPGAVSCMASLLSILAGILFGFLLLIAFNPSHALSGLVNMTTNGIANSDKLAKVFYMATPLMMTGLSVAFAFKTGLFNIGASGQYVVGAFMAIYGAVQWQLPWYACILLAMLGGAIWGSIPGICKAFFNVNEVITSIMFNWIGLYTVNLILLNSPAMFTNYYVPQAPNTPLTVSLKLANPEAILPKMGMNEWMQSEYINISIFLAILIAVVMWVILNKTTFGYELKACGFNRHASEYAGINARRNIVLSMTIAGALSGIGGALYYLSGTAQYEILKTALPAMGFNGIPVALLASSNPVGTIFSALFVSYIQVGGEALQPEYVKEIIDIIIAVIIYLSAFALLIRGWIGKLVTRRSLESEEKKLSPAGKKGGNTPC</sequence>
<comment type="caution">
    <text evidence="7">The sequence shown here is derived from an EMBL/GenBank/DDBJ whole genome shotgun (WGS) entry which is preliminary data.</text>
</comment>
<dbReference type="EMBL" id="DVMU01000163">
    <property type="protein sequence ID" value="HIU34353.1"/>
    <property type="molecule type" value="Genomic_DNA"/>
</dbReference>
<reference evidence="7" key="1">
    <citation type="submission" date="2020-10" db="EMBL/GenBank/DDBJ databases">
        <authorList>
            <person name="Gilroy R."/>
        </authorList>
    </citation>
    <scope>NUCLEOTIDE SEQUENCE</scope>
    <source>
        <strain evidence="7">ChiHcec3-11533</strain>
    </source>
</reference>